<evidence type="ECO:0000256" key="1">
    <source>
        <dbReference type="ARBA" id="ARBA00022694"/>
    </source>
</evidence>
<gene>
    <name evidence="7" type="ORF">A3J98_00345</name>
</gene>
<dbReference type="Gene3D" id="3.30.230.10">
    <property type="match status" value="1"/>
</dbReference>
<evidence type="ECO:0000313" key="8">
    <source>
        <dbReference type="Proteomes" id="UP000178631"/>
    </source>
</evidence>
<dbReference type="InterPro" id="IPR000100">
    <property type="entry name" value="RNase_P"/>
</dbReference>
<dbReference type="PANTHER" id="PTHR33992">
    <property type="entry name" value="RIBONUCLEASE P PROTEIN COMPONENT"/>
    <property type="match status" value="1"/>
</dbReference>
<dbReference type="GO" id="GO:0004526">
    <property type="term" value="F:ribonuclease P activity"/>
    <property type="evidence" value="ECO:0007669"/>
    <property type="project" value="UniProtKB-UniRule"/>
</dbReference>
<dbReference type="NCBIfam" id="TIGR00188">
    <property type="entry name" value="rnpA"/>
    <property type="match status" value="1"/>
</dbReference>
<name>A0A1F4UJI5_9BACT</name>
<reference evidence="7 8" key="1">
    <citation type="journal article" date="2016" name="Nat. Commun.">
        <title>Thousands of microbial genomes shed light on interconnected biogeochemical processes in an aquifer system.</title>
        <authorList>
            <person name="Anantharaman K."/>
            <person name="Brown C.T."/>
            <person name="Hug L.A."/>
            <person name="Sharon I."/>
            <person name="Castelle C.J."/>
            <person name="Probst A.J."/>
            <person name="Thomas B.C."/>
            <person name="Singh A."/>
            <person name="Wilkins M.J."/>
            <person name="Karaoz U."/>
            <person name="Brodie E.L."/>
            <person name="Williams K.H."/>
            <person name="Hubbard S.S."/>
            <person name="Banfield J.F."/>
        </authorList>
    </citation>
    <scope>NUCLEOTIDE SEQUENCE [LARGE SCALE GENOMIC DNA]</scope>
</reference>
<dbReference type="InterPro" id="IPR014721">
    <property type="entry name" value="Ribsml_uS5_D2-typ_fold_subgr"/>
</dbReference>
<comment type="caution">
    <text evidence="7">The sequence shown here is derived from an EMBL/GenBank/DDBJ whole genome shotgun (WGS) entry which is preliminary data.</text>
</comment>
<dbReference type="EC" id="3.1.26.5" evidence="6"/>
<evidence type="ECO:0000313" key="7">
    <source>
        <dbReference type="EMBL" id="OGC45138.1"/>
    </source>
</evidence>
<keyword evidence="2" id="KW-0540">Nuclease</keyword>
<dbReference type="Proteomes" id="UP000178631">
    <property type="component" value="Unassembled WGS sequence"/>
</dbReference>
<dbReference type="AlphaFoldDB" id="A0A1F4UJI5"/>
<protein>
    <recommendedName>
        <fullName evidence="6">Ribonuclease P protein component</fullName>
        <ecNumber evidence="6">3.1.26.5</ecNumber>
    </recommendedName>
</protein>
<keyword evidence="4" id="KW-0378">Hydrolase</keyword>
<keyword evidence="3" id="KW-0255">Endonuclease</keyword>
<keyword evidence="5" id="KW-0694">RNA-binding</keyword>
<evidence type="ECO:0000256" key="3">
    <source>
        <dbReference type="ARBA" id="ARBA00022759"/>
    </source>
</evidence>
<dbReference type="GO" id="GO:0000049">
    <property type="term" value="F:tRNA binding"/>
    <property type="evidence" value="ECO:0007669"/>
    <property type="project" value="InterPro"/>
</dbReference>
<evidence type="ECO:0000256" key="2">
    <source>
        <dbReference type="ARBA" id="ARBA00022722"/>
    </source>
</evidence>
<evidence type="ECO:0000256" key="6">
    <source>
        <dbReference type="NCBIfam" id="TIGR00188"/>
    </source>
</evidence>
<dbReference type="PANTHER" id="PTHR33992:SF1">
    <property type="entry name" value="RIBONUCLEASE P PROTEIN COMPONENT"/>
    <property type="match status" value="1"/>
</dbReference>
<evidence type="ECO:0000256" key="4">
    <source>
        <dbReference type="ARBA" id="ARBA00022801"/>
    </source>
</evidence>
<dbReference type="GO" id="GO:0042781">
    <property type="term" value="F:3'-tRNA processing endoribonuclease activity"/>
    <property type="evidence" value="ECO:0007669"/>
    <property type="project" value="TreeGrafter"/>
</dbReference>
<dbReference type="InterPro" id="IPR020568">
    <property type="entry name" value="Ribosomal_Su5_D2-typ_SF"/>
</dbReference>
<proteinExistence type="predicted"/>
<dbReference type="Pfam" id="PF00825">
    <property type="entry name" value="Ribonuclease_P"/>
    <property type="match status" value="1"/>
</dbReference>
<dbReference type="EMBL" id="MEUP01000087">
    <property type="protein sequence ID" value="OGC45138.1"/>
    <property type="molecule type" value="Genomic_DNA"/>
</dbReference>
<organism evidence="7 8">
    <name type="scientific">candidate division WS6 bacterium RIFOXYC1_FULL_33_10</name>
    <dbReference type="NCBI Taxonomy" id="1802606"/>
    <lineage>
        <taxon>Bacteria</taxon>
        <taxon>Candidatus Dojkabacteria</taxon>
    </lineage>
</organism>
<accession>A0A1F4UJI5</accession>
<evidence type="ECO:0000256" key="5">
    <source>
        <dbReference type="ARBA" id="ARBA00022884"/>
    </source>
</evidence>
<dbReference type="GO" id="GO:0030677">
    <property type="term" value="C:ribonuclease P complex"/>
    <property type="evidence" value="ECO:0007669"/>
    <property type="project" value="TreeGrafter"/>
</dbReference>
<dbReference type="SUPFAM" id="SSF54211">
    <property type="entry name" value="Ribosomal protein S5 domain 2-like"/>
    <property type="match status" value="1"/>
</dbReference>
<sequence length="131" mass="15614">MKSTLLRERNHYLELDSIYCNMLPRKNRLKAKHIKGLYDRGIKSRGEYGMLISLKDSLVKEYEISFVVSKKIGNAVQRHRMTRLLREISRKNLKEKISGFKFVYVAFKYCNEYEQLEKDFNQQLNKSISNT</sequence>
<keyword evidence="1" id="KW-0819">tRNA processing</keyword>